<dbReference type="GO" id="GO:0016787">
    <property type="term" value="F:hydrolase activity"/>
    <property type="evidence" value="ECO:0007669"/>
    <property type="project" value="UniProtKB-KW"/>
</dbReference>
<dbReference type="InterPro" id="IPR029000">
    <property type="entry name" value="Cyclophilin-like_dom_sf"/>
</dbReference>
<dbReference type="Proteomes" id="UP000268844">
    <property type="component" value="Unassembled WGS sequence"/>
</dbReference>
<evidence type="ECO:0000313" key="5">
    <source>
        <dbReference type="EMBL" id="VDS06779.1"/>
    </source>
</evidence>
<dbReference type="RefSeq" id="WP_126152290.1">
    <property type="nucleotide sequence ID" value="NZ_JBHTMH010000001.1"/>
</dbReference>
<keyword evidence="1" id="KW-0547">Nucleotide-binding</keyword>
<dbReference type="OrthoDB" id="9768696at2"/>
<dbReference type="PANTHER" id="PTHR43309:SF5">
    <property type="entry name" value="5-OXOPROLINASE SUBUNIT C"/>
    <property type="match status" value="1"/>
</dbReference>
<dbReference type="SUPFAM" id="SSF50891">
    <property type="entry name" value="Cyclophilin-like"/>
    <property type="match status" value="1"/>
</dbReference>
<reference evidence="5 6" key="1">
    <citation type="submission" date="2018-12" db="EMBL/GenBank/DDBJ databases">
        <authorList>
            <person name="Criscuolo A."/>
        </authorList>
    </citation>
    <scope>NUCLEOTIDE SEQUENCE [LARGE SCALE GENOMIC DNA]</scope>
    <source>
        <strain evidence="5">ACIP1116281</strain>
    </source>
</reference>
<dbReference type="GO" id="GO:0005524">
    <property type="term" value="F:ATP binding"/>
    <property type="evidence" value="ECO:0007669"/>
    <property type="project" value="UniProtKB-KW"/>
</dbReference>
<evidence type="ECO:0000313" key="6">
    <source>
        <dbReference type="Proteomes" id="UP000268844"/>
    </source>
</evidence>
<dbReference type="InterPro" id="IPR052708">
    <property type="entry name" value="PxpC"/>
</dbReference>
<evidence type="ECO:0000256" key="2">
    <source>
        <dbReference type="ARBA" id="ARBA00022801"/>
    </source>
</evidence>
<name>A0A447IGZ5_9HYPH</name>
<dbReference type="SMART" id="SM00797">
    <property type="entry name" value="AHS2"/>
    <property type="match status" value="1"/>
</dbReference>
<dbReference type="InterPro" id="IPR003778">
    <property type="entry name" value="CT_A_B"/>
</dbReference>
<keyword evidence="2" id="KW-0378">Hydrolase</keyword>
<keyword evidence="3" id="KW-0067">ATP-binding</keyword>
<dbReference type="EMBL" id="UZWD01000073">
    <property type="protein sequence ID" value="VDS06779.1"/>
    <property type="molecule type" value="Genomic_DNA"/>
</dbReference>
<dbReference type="Gene3D" id="2.40.100.10">
    <property type="entry name" value="Cyclophilin-like"/>
    <property type="match status" value="1"/>
</dbReference>
<keyword evidence="6" id="KW-1185">Reference proteome</keyword>
<protein>
    <submittedName>
        <fullName evidence="5">KipI antagonist</fullName>
    </submittedName>
</protein>
<proteinExistence type="predicted"/>
<organism evidence="5 6">
    <name type="scientific">Devosia equisanguinis</name>
    <dbReference type="NCBI Taxonomy" id="2490941"/>
    <lineage>
        <taxon>Bacteria</taxon>
        <taxon>Pseudomonadati</taxon>
        <taxon>Pseudomonadota</taxon>
        <taxon>Alphaproteobacteria</taxon>
        <taxon>Hyphomicrobiales</taxon>
        <taxon>Devosiaceae</taxon>
        <taxon>Devosia</taxon>
    </lineage>
</organism>
<dbReference type="AlphaFoldDB" id="A0A447IGZ5"/>
<evidence type="ECO:0000256" key="3">
    <source>
        <dbReference type="ARBA" id="ARBA00022840"/>
    </source>
</evidence>
<accession>A0A447IGZ5</accession>
<dbReference type="PANTHER" id="PTHR43309">
    <property type="entry name" value="5-OXOPROLINASE SUBUNIT C"/>
    <property type="match status" value="1"/>
</dbReference>
<evidence type="ECO:0000259" key="4">
    <source>
        <dbReference type="SMART" id="SM00797"/>
    </source>
</evidence>
<sequence length="300" mass="31382">MRSVLRILRSGPLTTIQDNGRFGMLAHGVSASGPMDREAFWRAGLRAGASGDGGLEFTRAGLDIEVAEGQAVLGWDGGAFGVAVNGVAQDWPGGAWLGAGDRVSITPGAAGNYGYLRFGAVLDVPLVLGSQATSTRARLGGLEGRALVAGDVLGLIGEGRAPVLPATPMEENGPIRFIWGIHAERFSSLVRERFVEAGFVVSPTLDRMGVRLLDKDEVFGGESILSLISDPILPGDIQILGDGTPVVLMVDHQPTGGYPRIGTIISVDLGRFAQLRPGSPVAFVPVSVDHAQRLLRGSRG</sequence>
<gene>
    <name evidence="5" type="primary">kipA</name>
    <name evidence="5" type="ORF">DEVEQU_03944</name>
</gene>
<feature type="domain" description="Carboxyltransferase" evidence="4">
    <location>
        <begin position="26"/>
        <end position="300"/>
    </location>
</feature>
<dbReference type="Pfam" id="PF02626">
    <property type="entry name" value="CT_A_B"/>
    <property type="match status" value="1"/>
</dbReference>
<evidence type="ECO:0000256" key="1">
    <source>
        <dbReference type="ARBA" id="ARBA00022741"/>
    </source>
</evidence>